<proteinExistence type="predicted"/>
<name>A0A0S8G6B6_UNCT6</name>
<protein>
    <recommendedName>
        <fullName evidence="1">CARDB domain-containing protein</fullName>
    </recommendedName>
</protein>
<feature type="non-terminal residue" evidence="2">
    <location>
        <position position="1"/>
    </location>
</feature>
<comment type="caution">
    <text evidence="2">The sequence shown here is derived from an EMBL/GenBank/DDBJ whole genome shotgun (WGS) entry which is preliminary data.</text>
</comment>
<dbReference type="Proteomes" id="UP000051717">
    <property type="component" value="Unassembled WGS sequence"/>
</dbReference>
<dbReference type="Gene3D" id="2.60.40.10">
    <property type="entry name" value="Immunoglobulins"/>
    <property type="match status" value="1"/>
</dbReference>
<dbReference type="Pfam" id="PF07705">
    <property type="entry name" value="CARDB"/>
    <property type="match status" value="1"/>
</dbReference>
<dbReference type="EMBL" id="LJUI01000073">
    <property type="protein sequence ID" value="KPK68485.1"/>
    <property type="molecule type" value="Genomic_DNA"/>
</dbReference>
<evidence type="ECO:0000313" key="2">
    <source>
        <dbReference type="EMBL" id="KPK68485.1"/>
    </source>
</evidence>
<dbReference type="InterPro" id="IPR011635">
    <property type="entry name" value="CARDB"/>
</dbReference>
<sequence length="537" mass="58755">NGYISFSDDALEAHPFDPYPNPMRPNDVLAPLADDLLFGPDAWDSTACRYAVNPAADTCVIEYRNVPFWQVPPFGNNTFQIILSKPDSTIRYQYYQQDPAVGSGSRAVGWEDQVGNWGYTYFPGVGNEIHAGLAIAIYDTATVEPPFDDVAVQAVMSANSGGFFTIAGEVLDIWADIANTGNQIESTFDVRMTVRDIGGMPVLQNTQTIVLLNPGEVTTVTFTPWTPTIDGQYTITVENLLSGDMNPNNDEIAVECHVVTLPAIFDYTDGTFEDQKVWAGPEGGFANYFVPPRDSVRIARYEVNISSGTACQDCYRLYVLDDNGPGGLPGDTLAGDTLDYGGIPGWQGADIFPKVEITDGSGFYVVWIHVPAANPWMGTDLTAPLSFQTWEYTGAFAPSRWRYVEDCGIRCVVEPWSVPDVIVSIDEFQRTTVRGAQGVTPPNASLDFAVNFRNTTPGNVATQWWIDAYLGPNLVLTRGPYSLFLLGGQDVNRIYGLPVPSNAPVAANYMVFVRVGTHPDVSHQDSFPVQILARGEQ</sequence>
<dbReference type="InterPro" id="IPR013783">
    <property type="entry name" value="Ig-like_fold"/>
</dbReference>
<accession>A0A0S8G6B6</accession>
<evidence type="ECO:0000259" key="1">
    <source>
        <dbReference type="Pfam" id="PF07705"/>
    </source>
</evidence>
<evidence type="ECO:0000313" key="3">
    <source>
        <dbReference type="Proteomes" id="UP000051717"/>
    </source>
</evidence>
<reference evidence="2 3" key="1">
    <citation type="journal article" date="2015" name="Microbiome">
        <title>Genomic resolution of linkages in carbon, nitrogen, and sulfur cycling among widespread estuary sediment bacteria.</title>
        <authorList>
            <person name="Baker B.J."/>
            <person name="Lazar C.S."/>
            <person name="Teske A.P."/>
            <person name="Dick G.J."/>
        </authorList>
    </citation>
    <scope>NUCLEOTIDE SEQUENCE [LARGE SCALE GENOMIC DNA]</scope>
    <source>
        <strain evidence="2">SM23_40</strain>
    </source>
</reference>
<dbReference type="AlphaFoldDB" id="A0A0S8G6B6"/>
<gene>
    <name evidence="2" type="ORF">AMJ82_08150</name>
</gene>
<feature type="domain" description="CARDB" evidence="1">
    <location>
        <begin position="167"/>
        <end position="238"/>
    </location>
</feature>
<organism evidence="2 3">
    <name type="scientific">candidate division TA06 bacterium SM23_40</name>
    <dbReference type="NCBI Taxonomy" id="1703774"/>
    <lineage>
        <taxon>Bacteria</taxon>
        <taxon>Bacteria division TA06</taxon>
    </lineage>
</organism>